<protein>
    <submittedName>
        <fullName evidence="1">Uncharacterized protein</fullName>
    </submittedName>
</protein>
<evidence type="ECO:0000313" key="2">
    <source>
        <dbReference type="Proteomes" id="UP000242951"/>
    </source>
</evidence>
<keyword evidence="2" id="KW-1185">Reference proteome</keyword>
<dbReference type="EMBL" id="LELG01000269">
    <property type="protein sequence ID" value="KMQ79133.1"/>
    <property type="molecule type" value="Genomic_DNA"/>
</dbReference>
<gene>
    <name evidence="1" type="ORF">BPMI_00565</name>
</gene>
<evidence type="ECO:0000313" key="1">
    <source>
        <dbReference type="EMBL" id="KMQ79133.1"/>
    </source>
</evidence>
<proteinExistence type="predicted"/>
<name>A0ABR5HKA5_9BURK</name>
<accession>A0ABR5HKA5</accession>
<sequence>MIWECVSLPQWAAGLSAVRRGLDARRLPDAFSESLLLNRCHLLQHVLGSFGENELTPYLETGDARVLQKYRIDLLLPHLYQNLRHVHEGGHWPTELGFALRDWLGRQNLLPQVLTLSRAEYTDAVAILSIFMAYVTTWRTTIEELKTSRSYARFAIKMVSDFDRMNWYVPAHGLMISYLLATQK</sequence>
<dbReference type="Proteomes" id="UP000242951">
    <property type="component" value="Unassembled WGS sequence"/>
</dbReference>
<organism evidence="1 2">
    <name type="scientific">Candidatus Burkholderia pumila</name>
    <dbReference type="NCBI Taxonomy" id="1090375"/>
    <lineage>
        <taxon>Bacteria</taxon>
        <taxon>Pseudomonadati</taxon>
        <taxon>Pseudomonadota</taxon>
        <taxon>Betaproteobacteria</taxon>
        <taxon>Burkholderiales</taxon>
        <taxon>Burkholderiaceae</taxon>
        <taxon>Burkholderia</taxon>
    </lineage>
</organism>
<comment type="caution">
    <text evidence="1">The sequence shown here is derived from an EMBL/GenBank/DDBJ whole genome shotgun (WGS) entry which is preliminary data.</text>
</comment>
<reference evidence="1 2" key="1">
    <citation type="submission" date="2015-06" db="EMBL/GenBank/DDBJ databases">
        <title>Comparative genomics of Burkholderia leaf nodule symbionts.</title>
        <authorList>
            <person name="Carlier A."/>
            <person name="Eberl L."/>
            <person name="Pinto-Carbo M."/>
        </authorList>
    </citation>
    <scope>NUCLEOTIDE SEQUENCE [LARGE SCALE GENOMIC DNA]</scope>
    <source>
        <strain evidence="1 2">UZHbot3</strain>
    </source>
</reference>